<evidence type="ECO:0000313" key="2">
    <source>
        <dbReference type="Proteomes" id="UP001174208"/>
    </source>
</evidence>
<protein>
    <submittedName>
        <fullName evidence="1">Uncharacterized protein</fullName>
    </submittedName>
</protein>
<sequence length="68" mass="6821">MAFNTGFAGQGARAASYTINKDVYGAALCSGSMGYSAGKSCNIGSYRGNVTFTFYKGAGTSGNISIAG</sequence>
<evidence type="ECO:0000313" key="1">
    <source>
        <dbReference type="EMBL" id="MDN4615812.1"/>
    </source>
</evidence>
<proteinExistence type="predicted"/>
<dbReference type="EMBL" id="JAROCF010000001">
    <property type="protein sequence ID" value="MDN4615812.1"/>
    <property type="molecule type" value="Genomic_DNA"/>
</dbReference>
<comment type="caution">
    <text evidence="1">The sequence shown here is derived from an EMBL/GenBank/DDBJ whole genome shotgun (WGS) entry which is preliminary data.</text>
</comment>
<accession>A0ABT8KH64</accession>
<organism evidence="1 2">
    <name type="scientific">Leifsonia williamsii</name>
    <dbReference type="NCBI Taxonomy" id="3035919"/>
    <lineage>
        <taxon>Bacteria</taxon>
        <taxon>Bacillati</taxon>
        <taxon>Actinomycetota</taxon>
        <taxon>Actinomycetes</taxon>
        <taxon>Micrococcales</taxon>
        <taxon>Microbacteriaceae</taxon>
        <taxon>Leifsonia</taxon>
    </lineage>
</organism>
<gene>
    <name evidence="1" type="ORF">P5G50_15270</name>
</gene>
<dbReference type="Proteomes" id="UP001174208">
    <property type="component" value="Unassembled WGS sequence"/>
</dbReference>
<reference evidence="1" key="1">
    <citation type="submission" date="2023-06" db="EMBL/GenBank/DDBJ databases">
        <title>MT1 and MT2 Draft Genomes of Novel Species.</title>
        <authorList>
            <person name="Venkateswaran K."/>
        </authorList>
    </citation>
    <scope>NUCLEOTIDE SEQUENCE</scope>
    <source>
        <strain evidence="1">F6_8S_P_1B</strain>
    </source>
</reference>
<keyword evidence="2" id="KW-1185">Reference proteome</keyword>
<dbReference type="RefSeq" id="WP_301230625.1">
    <property type="nucleotide sequence ID" value="NZ_JAROCF010000001.1"/>
</dbReference>
<name>A0ABT8KH64_9MICO</name>